<evidence type="ECO:0000259" key="11">
    <source>
        <dbReference type="Pfam" id="PF00999"/>
    </source>
</evidence>
<dbReference type="OrthoDB" id="9809206at2"/>
<evidence type="ECO:0000256" key="6">
    <source>
        <dbReference type="ARBA" id="ARBA00023053"/>
    </source>
</evidence>
<dbReference type="Proteomes" id="UP000434209">
    <property type="component" value="Chromosome 3"/>
</dbReference>
<keyword evidence="3" id="KW-1003">Cell membrane</keyword>
<feature type="transmembrane region" description="Helical" evidence="10">
    <location>
        <begin position="87"/>
        <end position="107"/>
    </location>
</feature>
<comment type="function">
    <text evidence="10">Na(+)/H(+) antiporter that extrudes sodium in exchange for external protons.</text>
</comment>
<name>A0A7Z2GB14_9BURK</name>
<evidence type="ECO:0000256" key="10">
    <source>
        <dbReference type="RuleBase" id="RU366002"/>
    </source>
</evidence>
<keyword evidence="9 10" id="KW-0739">Sodium transport</keyword>
<dbReference type="RefSeq" id="WP_158761449.1">
    <property type="nucleotide sequence ID" value="NZ_CP046911.1"/>
</dbReference>
<gene>
    <name evidence="12" type="ORF">FAZ97_26375</name>
</gene>
<dbReference type="GO" id="GO:0005886">
    <property type="term" value="C:plasma membrane"/>
    <property type="evidence" value="ECO:0007669"/>
    <property type="project" value="UniProtKB-SubCell"/>
</dbReference>
<organism evidence="12 13">
    <name type="scientific">Paraburkholderia acidiphila</name>
    <dbReference type="NCBI Taxonomy" id="2571747"/>
    <lineage>
        <taxon>Bacteria</taxon>
        <taxon>Pseudomonadati</taxon>
        <taxon>Pseudomonadota</taxon>
        <taxon>Betaproteobacteria</taxon>
        <taxon>Burkholderiales</taxon>
        <taxon>Burkholderiaceae</taxon>
        <taxon>Paraburkholderia</taxon>
    </lineage>
</organism>
<proteinExistence type="inferred from homology"/>
<dbReference type="Gene3D" id="6.10.140.1330">
    <property type="match status" value="1"/>
</dbReference>
<keyword evidence="6 10" id="KW-0915">Sodium</keyword>
<feature type="transmembrane region" description="Helical" evidence="10">
    <location>
        <begin position="300"/>
        <end position="327"/>
    </location>
</feature>
<evidence type="ECO:0000256" key="9">
    <source>
        <dbReference type="ARBA" id="ARBA00023201"/>
    </source>
</evidence>
<dbReference type="Pfam" id="PF00999">
    <property type="entry name" value="Na_H_Exchanger"/>
    <property type="match status" value="1"/>
</dbReference>
<dbReference type="PANTHER" id="PTHR10110">
    <property type="entry name" value="SODIUM/HYDROGEN EXCHANGER"/>
    <property type="match status" value="1"/>
</dbReference>
<dbReference type="GO" id="GO:0051453">
    <property type="term" value="P:regulation of intracellular pH"/>
    <property type="evidence" value="ECO:0007669"/>
    <property type="project" value="TreeGrafter"/>
</dbReference>
<dbReference type="GO" id="GO:0015385">
    <property type="term" value="F:sodium:proton antiporter activity"/>
    <property type="evidence" value="ECO:0007669"/>
    <property type="project" value="InterPro"/>
</dbReference>
<feature type="transmembrane region" description="Helical" evidence="10">
    <location>
        <begin position="31"/>
        <end position="51"/>
    </location>
</feature>
<feature type="transmembrane region" description="Helical" evidence="10">
    <location>
        <begin position="57"/>
        <end position="75"/>
    </location>
</feature>
<evidence type="ECO:0000256" key="4">
    <source>
        <dbReference type="ARBA" id="ARBA00022692"/>
    </source>
</evidence>
<keyword evidence="7 10" id="KW-0406">Ion transport</keyword>
<feature type="transmembrane region" description="Helical" evidence="10">
    <location>
        <begin position="379"/>
        <end position="403"/>
    </location>
</feature>
<evidence type="ECO:0000256" key="7">
    <source>
        <dbReference type="ARBA" id="ARBA00023065"/>
    </source>
</evidence>
<keyword evidence="10" id="KW-0050">Antiport</keyword>
<dbReference type="GO" id="GO:0098719">
    <property type="term" value="P:sodium ion import across plasma membrane"/>
    <property type="evidence" value="ECO:0007669"/>
    <property type="project" value="TreeGrafter"/>
</dbReference>
<evidence type="ECO:0000313" key="13">
    <source>
        <dbReference type="Proteomes" id="UP000434209"/>
    </source>
</evidence>
<evidence type="ECO:0000256" key="3">
    <source>
        <dbReference type="ARBA" id="ARBA00022475"/>
    </source>
</evidence>
<keyword evidence="2 10" id="KW-0813">Transport</keyword>
<feature type="transmembrane region" description="Helical" evidence="10">
    <location>
        <begin position="214"/>
        <end position="231"/>
    </location>
</feature>
<keyword evidence="4 10" id="KW-0812">Transmembrane</keyword>
<keyword evidence="10" id="KW-0997">Cell inner membrane</keyword>
<comment type="subcellular location">
    <subcellularLocation>
        <location evidence="10">Cell inner membrane</location>
        <topology evidence="10">Multi-pass membrane protein</topology>
    </subcellularLocation>
    <subcellularLocation>
        <location evidence="1">Cell membrane</location>
        <topology evidence="1">Multi-pass membrane protein</topology>
    </subcellularLocation>
</comment>
<feature type="domain" description="Cation/H+ exchanger transmembrane" evidence="11">
    <location>
        <begin position="13"/>
        <end position="404"/>
    </location>
</feature>
<dbReference type="InterPro" id="IPR018422">
    <property type="entry name" value="Cation/H_exchanger_CPA1"/>
</dbReference>
<feature type="transmembrane region" description="Helical" evidence="10">
    <location>
        <begin position="347"/>
        <end position="370"/>
    </location>
</feature>
<dbReference type="InterPro" id="IPR004705">
    <property type="entry name" value="Cation/H_exchanger_CPA1_bac"/>
</dbReference>
<accession>A0A7Z2GB14</accession>
<dbReference type="PANTHER" id="PTHR10110:SF86">
    <property type="entry name" value="SODIUM_HYDROGEN EXCHANGER 7"/>
    <property type="match status" value="1"/>
</dbReference>
<feature type="transmembrane region" description="Helical" evidence="10">
    <location>
        <begin position="6"/>
        <end position="24"/>
    </location>
</feature>
<dbReference type="GO" id="GO:0015386">
    <property type="term" value="F:potassium:proton antiporter activity"/>
    <property type="evidence" value="ECO:0007669"/>
    <property type="project" value="TreeGrafter"/>
</dbReference>
<dbReference type="KEGG" id="pacp:FAZ97_26375"/>
<reference evidence="12 13" key="1">
    <citation type="submission" date="2019-12" db="EMBL/GenBank/DDBJ databases">
        <title>Paraburkholderia acidiphila 7Q-K02 sp. nov and Paraburkholderia acidisoli DHF22 sp. nov., two strains isolated from forest soil.</title>
        <authorList>
            <person name="Gao Z."/>
            <person name="Qiu L."/>
        </authorList>
    </citation>
    <scope>NUCLEOTIDE SEQUENCE [LARGE SCALE GENOMIC DNA]</scope>
    <source>
        <strain evidence="12 13">7Q-K02</strain>
    </source>
</reference>
<feature type="transmembrane region" description="Helical" evidence="10">
    <location>
        <begin position="182"/>
        <end position="207"/>
    </location>
</feature>
<evidence type="ECO:0000256" key="8">
    <source>
        <dbReference type="ARBA" id="ARBA00023136"/>
    </source>
</evidence>
<keyword evidence="8 10" id="KW-0472">Membrane</keyword>
<evidence type="ECO:0000256" key="5">
    <source>
        <dbReference type="ARBA" id="ARBA00022989"/>
    </source>
</evidence>
<keyword evidence="13" id="KW-1185">Reference proteome</keyword>
<keyword evidence="5 10" id="KW-1133">Transmembrane helix</keyword>
<protein>
    <submittedName>
        <fullName evidence="12">Na+/H+ antiporter</fullName>
    </submittedName>
</protein>
<dbReference type="InterPro" id="IPR006153">
    <property type="entry name" value="Cation/H_exchanger_TM"/>
</dbReference>
<evidence type="ECO:0000256" key="1">
    <source>
        <dbReference type="ARBA" id="ARBA00004651"/>
    </source>
</evidence>
<dbReference type="NCBIfam" id="TIGR00831">
    <property type="entry name" value="a_cpa1"/>
    <property type="match status" value="1"/>
</dbReference>
<evidence type="ECO:0000256" key="2">
    <source>
        <dbReference type="ARBA" id="ARBA00022448"/>
    </source>
</evidence>
<evidence type="ECO:0000313" key="12">
    <source>
        <dbReference type="EMBL" id="QGZ58515.1"/>
    </source>
</evidence>
<sequence length="528" mass="56318">MSAVSAFKLVLLSLIAIIALELLAKRLRLPPAAALLVGGAALAFVPGLPPVVIDPDLVLIVFLPPLLMDGAYFFVWSDFKRHLAPILLFAIGAVAFTTWAVGVVAHWAVPSLPWAACFALGAVVSPPDAVAAKAVLERLALPRRLMVLLEGESLLNDAAGLVLFRFAVAAALTGAFSEPNAALSFVGLALGGIMVGLVVGYVVVCLLRQLEDEYLIITASVLAGWIAYIAGDMLGVSSVIATVTCGMQLGWHQHEVFSATVRSRGTAFWQVMVFVLEALVFVLIGLSLRGVMLRLGGTGNAVALLGPAAMAVVLAVVVSRCVWTYGIEIVRAALHRILPDRVSAADFRGAAVVSWAGMRGVVTLAIALALPEAMPGRDLILFAAFAVILFTVLLQGTTIGPLIKLIRPANDIEGETAYLNEPQAWARLEAAQLAAITPLVHGADGSVIHPRLLEQYTYRANLTRNYANAESYPQEMRTSHYDVVLAAVEAARAELLKLHRAGQIHDELLRVLERDLDLEELSARHGRG</sequence>
<dbReference type="AlphaFoldDB" id="A0A7Z2GB14"/>
<comment type="caution">
    <text evidence="10">Lacks conserved residue(s) required for the propagation of feature annotation.</text>
</comment>
<feature type="transmembrane region" description="Helical" evidence="10">
    <location>
        <begin position="267"/>
        <end position="288"/>
    </location>
</feature>
<comment type="similarity">
    <text evidence="10">Belongs to the monovalent cation:proton antiporter 1 (CPA1) transporter (TC 2.A.36) family.</text>
</comment>
<dbReference type="EMBL" id="CP046911">
    <property type="protein sequence ID" value="QGZ58515.1"/>
    <property type="molecule type" value="Genomic_DNA"/>
</dbReference>